<dbReference type="SUPFAM" id="SSF55874">
    <property type="entry name" value="ATPase domain of HSP90 chaperone/DNA topoisomerase II/histidine kinase"/>
    <property type="match status" value="1"/>
</dbReference>
<comment type="subcellular location">
    <subcellularLocation>
        <location evidence="2 14">Cell inner membrane</location>
    </subcellularLocation>
</comment>
<keyword evidence="5" id="KW-0597">Phosphoprotein</keyword>
<dbReference type="Pfam" id="PF00512">
    <property type="entry name" value="HisKA"/>
    <property type="match status" value="1"/>
</dbReference>
<dbReference type="Gene3D" id="1.10.287.130">
    <property type="match status" value="1"/>
</dbReference>
<evidence type="ECO:0000259" key="15">
    <source>
        <dbReference type="PROSITE" id="PS50109"/>
    </source>
</evidence>
<dbReference type="NCBIfam" id="TIGR01386">
    <property type="entry name" value="cztS_silS_copS"/>
    <property type="match status" value="1"/>
</dbReference>
<dbReference type="Gene3D" id="3.30.565.10">
    <property type="entry name" value="Histidine kinase-like ATPase, C-terminal domain"/>
    <property type="match status" value="1"/>
</dbReference>
<dbReference type="InterPro" id="IPR003661">
    <property type="entry name" value="HisK_dim/P_dom"/>
</dbReference>
<evidence type="ECO:0000256" key="12">
    <source>
        <dbReference type="ARBA" id="ARBA00023012"/>
    </source>
</evidence>
<evidence type="ECO:0000256" key="4">
    <source>
        <dbReference type="ARBA" id="ARBA00022519"/>
    </source>
</evidence>
<evidence type="ECO:0000256" key="13">
    <source>
        <dbReference type="ARBA" id="ARBA00023136"/>
    </source>
</evidence>
<proteinExistence type="predicted"/>
<keyword evidence="7 14" id="KW-0812">Transmembrane</keyword>
<organism evidence="17 18">
    <name type="scientific">Achromobacter mucicolens</name>
    <dbReference type="NCBI Taxonomy" id="1389922"/>
    <lineage>
        <taxon>Bacteria</taxon>
        <taxon>Pseudomonadati</taxon>
        <taxon>Pseudomonadota</taxon>
        <taxon>Betaproteobacteria</taxon>
        <taxon>Burkholderiales</taxon>
        <taxon>Alcaligenaceae</taxon>
        <taxon>Achromobacter</taxon>
    </lineage>
</organism>
<evidence type="ECO:0000313" key="17">
    <source>
        <dbReference type="EMBL" id="MDH1182098.1"/>
    </source>
</evidence>
<feature type="transmembrane region" description="Helical" evidence="14">
    <location>
        <begin position="17"/>
        <end position="36"/>
    </location>
</feature>
<comment type="catalytic activity">
    <reaction evidence="1 14">
        <text>ATP + protein L-histidine = ADP + protein N-phospho-L-histidine.</text>
        <dbReference type="EC" id="2.7.13.3"/>
    </reaction>
</comment>
<dbReference type="FunFam" id="1.10.287.130:FF:000001">
    <property type="entry name" value="Two-component sensor histidine kinase"/>
    <property type="match status" value="1"/>
</dbReference>
<dbReference type="SMART" id="SM00387">
    <property type="entry name" value="HATPase_c"/>
    <property type="match status" value="1"/>
</dbReference>
<comment type="caution">
    <text evidence="17">The sequence shown here is derived from an EMBL/GenBank/DDBJ whole genome shotgun (WGS) entry which is preliminary data.</text>
</comment>
<evidence type="ECO:0000256" key="11">
    <source>
        <dbReference type="ARBA" id="ARBA00022989"/>
    </source>
</evidence>
<keyword evidence="4 14" id="KW-0997">Cell inner membrane</keyword>
<dbReference type="InterPro" id="IPR036890">
    <property type="entry name" value="HATPase_C_sf"/>
</dbReference>
<feature type="transmembrane region" description="Helical" evidence="14">
    <location>
        <begin position="146"/>
        <end position="170"/>
    </location>
</feature>
<evidence type="ECO:0000256" key="1">
    <source>
        <dbReference type="ARBA" id="ARBA00000085"/>
    </source>
</evidence>
<dbReference type="GO" id="GO:0000155">
    <property type="term" value="F:phosphorelay sensor kinase activity"/>
    <property type="evidence" value="ECO:0007669"/>
    <property type="project" value="UniProtKB-ARBA"/>
</dbReference>
<dbReference type="Pfam" id="PF02518">
    <property type="entry name" value="HATPase_c"/>
    <property type="match status" value="1"/>
</dbReference>
<keyword evidence="13 14" id="KW-0472">Membrane</keyword>
<keyword evidence="9 14" id="KW-0418">Kinase</keyword>
<evidence type="ECO:0000256" key="7">
    <source>
        <dbReference type="ARBA" id="ARBA00022692"/>
    </source>
</evidence>
<dbReference type="CDD" id="cd00075">
    <property type="entry name" value="HATPase"/>
    <property type="match status" value="1"/>
</dbReference>
<dbReference type="Proteomes" id="UP001158644">
    <property type="component" value="Unassembled WGS sequence"/>
</dbReference>
<evidence type="ECO:0000256" key="8">
    <source>
        <dbReference type="ARBA" id="ARBA00022741"/>
    </source>
</evidence>
<evidence type="ECO:0000259" key="16">
    <source>
        <dbReference type="PROSITE" id="PS50885"/>
    </source>
</evidence>
<dbReference type="SMART" id="SM00388">
    <property type="entry name" value="HisKA"/>
    <property type="match status" value="1"/>
</dbReference>
<dbReference type="EC" id="2.7.13.3" evidence="14"/>
<gene>
    <name evidence="17" type="ORF">N5C72_28805</name>
</gene>
<protein>
    <recommendedName>
        <fullName evidence="14">Sensor protein</fullName>
        <ecNumber evidence="14">2.7.13.3</ecNumber>
    </recommendedName>
</protein>
<evidence type="ECO:0000256" key="2">
    <source>
        <dbReference type="ARBA" id="ARBA00004533"/>
    </source>
</evidence>
<feature type="domain" description="HAMP" evidence="16">
    <location>
        <begin position="171"/>
        <end position="224"/>
    </location>
</feature>
<dbReference type="EMBL" id="JAOBZK010000097">
    <property type="protein sequence ID" value="MDH1182098.1"/>
    <property type="molecule type" value="Genomic_DNA"/>
</dbReference>
<dbReference type="GO" id="GO:0005886">
    <property type="term" value="C:plasma membrane"/>
    <property type="evidence" value="ECO:0007669"/>
    <property type="project" value="UniProtKB-SubCell"/>
</dbReference>
<dbReference type="PROSITE" id="PS50885">
    <property type="entry name" value="HAMP"/>
    <property type="match status" value="1"/>
</dbReference>
<evidence type="ECO:0000313" key="18">
    <source>
        <dbReference type="Proteomes" id="UP001158644"/>
    </source>
</evidence>
<dbReference type="PANTHER" id="PTHR45436:SF9">
    <property type="entry name" value="SENSOR PROTEIN"/>
    <property type="match status" value="1"/>
</dbReference>
<evidence type="ECO:0000256" key="10">
    <source>
        <dbReference type="ARBA" id="ARBA00022840"/>
    </source>
</evidence>
<dbReference type="InterPro" id="IPR050428">
    <property type="entry name" value="TCS_sensor_his_kinase"/>
</dbReference>
<keyword evidence="6 14" id="KW-0808">Transferase</keyword>
<dbReference type="AlphaFoldDB" id="A0ABD4Z2T1"/>
<dbReference type="InterPro" id="IPR036097">
    <property type="entry name" value="HisK_dim/P_sf"/>
</dbReference>
<keyword evidence="8 14" id="KW-0547">Nucleotide-binding</keyword>
<evidence type="ECO:0000256" key="14">
    <source>
        <dbReference type="RuleBase" id="RU364088"/>
    </source>
</evidence>
<dbReference type="RefSeq" id="WP_081043741.1">
    <property type="nucleotide sequence ID" value="NZ_JAOBZK010000097.1"/>
</dbReference>
<dbReference type="GO" id="GO:0005524">
    <property type="term" value="F:ATP binding"/>
    <property type="evidence" value="ECO:0007669"/>
    <property type="project" value="UniProtKB-KW"/>
</dbReference>
<keyword evidence="10 14" id="KW-0067">ATP-binding</keyword>
<accession>A0ABD4Z2T1</accession>
<keyword evidence="12 14" id="KW-0902">Two-component regulatory system</keyword>
<evidence type="ECO:0000256" key="6">
    <source>
        <dbReference type="ARBA" id="ARBA00022679"/>
    </source>
</evidence>
<feature type="domain" description="Histidine kinase" evidence="15">
    <location>
        <begin position="232"/>
        <end position="450"/>
    </location>
</feature>
<keyword evidence="11 14" id="KW-1133">Transmembrane helix</keyword>
<evidence type="ECO:0000256" key="3">
    <source>
        <dbReference type="ARBA" id="ARBA00022475"/>
    </source>
</evidence>
<evidence type="ECO:0000256" key="5">
    <source>
        <dbReference type="ARBA" id="ARBA00022553"/>
    </source>
</evidence>
<comment type="function">
    <text evidence="14">Member of a two-component regulatory system.</text>
</comment>
<dbReference type="InterPro" id="IPR005467">
    <property type="entry name" value="His_kinase_dom"/>
</dbReference>
<dbReference type="SUPFAM" id="SSF47384">
    <property type="entry name" value="Homodimeric domain of signal transducing histidine kinase"/>
    <property type="match status" value="1"/>
</dbReference>
<dbReference type="PANTHER" id="PTHR45436">
    <property type="entry name" value="SENSOR HISTIDINE KINASE YKOH"/>
    <property type="match status" value="1"/>
</dbReference>
<name>A0ABD4Z2T1_9BURK</name>
<dbReference type="InterPro" id="IPR003594">
    <property type="entry name" value="HATPase_dom"/>
</dbReference>
<dbReference type="InterPro" id="IPR003660">
    <property type="entry name" value="HAMP_dom"/>
</dbReference>
<dbReference type="PROSITE" id="PS50109">
    <property type="entry name" value="HIS_KIN"/>
    <property type="match status" value="1"/>
</dbReference>
<dbReference type="CDD" id="cd00082">
    <property type="entry name" value="HisKA"/>
    <property type="match status" value="1"/>
</dbReference>
<dbReference type="InterPro" id="IPR006290">
    <property type="entry name" value="CztS_silS_copS"/>
</dbReference>
<reference evidence="17 18" key="1">
    <citation type="submission" date="2022-09" db="EMBL/GenBank/DDBJ databases">
        <title>Intensive care unit water sources are persistently colonized with multi-drug resistant bacteria and are the site of extensive horizontal gene transfer of antibiotic resistance genes.</title>
        <authorList>
            <person name="Diorio-Toth L."/>
        </authorList>
    </citation>
    <scope>NUCLEOTIDE SEQUENCE [LARGE SCALE GENOMIC DNA]</scope>
    <source>
        <strain evidence="17 18">GD03967</strain>
    </source>
</reference>
<keyword evidence="3 14" id="KW-1003">Cell membrane</keyword>
<sequence length="450" mass="49706">MTSSAPAKSLRKWLSRWLALQTFTVLGLVCAVVYVATNLNLSSRQQALLQQKKEVIEHLVEEFAAKGDFPTLDHKLKDFFYGRPEFSLDLTIDGKRAVYGDSAAKDGREAHFRQLAFSLPSPANSGLQMEASLFLDTTSDRHLRAMLAWTLFACALVGAFVVSIFGDVLVRRALSALHNIGKQAEMLSPDRIGERLVEEGLAVEIRPLVVQFNAVLQRLERAYVQMEGFNADVAHELRTPLATLIGETEFALSTKRPSIDVREVLGSNLEELQRMSAIVNDMLFLSQADRGAQARVGYVGSVRPVVVEVLDYHEAEALDKGLTLAVSGDSDAYIDRSLFQRAISNLLSNAIRYSREGASVEVTISSIERDQLRIAVHNFGPTIDKEHLPRLFYRFYRSDPARSGEAKHHGLGLAIVAAIARMHGGRPFAESKSGETIIGITISGHFRAEA</sequence>
<evidence type="ECO:0000256" key="9">
    <source>
        <dbReference type="ARBA" id="ARBA00022777"/>
    </source>
</evidence>